<sequence>MLVTADHSMKEMKQTTLGSFHPYLFYKGSNPSTCTLTDSNNPLLPPPPLPESSQFPYLF</sequence>
<evidence type="ECO:0000313" key="3">
    <source>
        <dbReference type="Proteomes" id="UP000593572"/>
    </source>
</evidence>
<dbReference type="Proteomes" id="UP000593572">
    <property type="component" value="Unassembled WGS sequence"/>
</dbReference>
<proteinExistence type="predicted"/>
<reference evidence="2 3" key="1">
    <citation type="journal article" date="2019" name="Genome Biol. Evol.">
        <title>Insights into the evolution of the New World diploid cottons (Gossypium, subgenus Houzingenia) based on genome sequencing.</title>
        <authorList>
            <person name="Grover C.E."/>
            <person name="Arick M.A. 2nd"/>
            <person name="Thrash A."/>
            <person name="Conover J.L."/>
            <person name="Sanders W.S."/>
            <person name="Peterson D.G."/>
            <person name="Frelichowski J.E."/>
            <person name="Scheffler J.A."/>
            <person name="Scheffler B.E."/>
            <person name="Wendel J.F."/>
        </authorList>
    </citation>
    <scope>NUCLEOTIDE SEQUENCE [LARGE SCALE GENOMIC DNA]</scope>
    <source>
        <strain evidence="2">157</strain>
        <tissue evidence="2">Leaf</tissue>
    </source>
</reference>
<dbReference type="EMBL" id="JABEZX010000011">
    <property type="protein sequence ID" value="MBA0570760.1"/>
    <property type="molecule type" value="Genomic_DNA"/>
</dbReference>
<keyword evidence="3" id="KW-1185">Reference proteome</keyword>
<feature type="region of interest" description="Disordered" evidence="1">
    <location>
        <begin position="37"/>
        <end position="59"/>
    </location>
</feature>
<protein>
    <submittedName>
        <fullName evidence="2">Uncharacterized protein</fullName>
    </submittedName>
</protein>
<comment type="caution">
    <text evidence="2">The sequence shown here is derived from an EMBL/GenBank/DDBJ whole genome shotgun (WGS) entry which is preliminary data.</text>
</comment>
<name>A0A7J8N1R1_9ROSI</name>
<evidence type="ECO:0000256" key="1">
    <source>
        <dbReference type="SAM" id="MobiDB-lite"/>
    </source>
</evidence>
<accession>A0A7J8N1R1</accession>
<dbReference type="AlphaFoldDB" id="A0A7J8N1R1"/>
<gene>
    <name evidence="2" type="ORF">Golob_004372</name>
</gene>
<evidence type="ECO:0000313" key="2">
    <source>
        <dbReference type="EMBL" id="MBA0570760.1"/>
    </source>
</evidence>
<organism evidence="2 3">
    <name type="scientific">Gossypium lobatum</name>
    <dbReference type="NCBI Taxonomy" id="34289"/>
    <lineage>
        <taxon>Eukaryota</taxon>
        <taxon>Viridiplantae</taxon>
        <taxon>Streptophyta</taxon>
        <taxon>Embryophyta</taxon>
        <taxon>Tracheophyta</taxon>
        <taxon>Spermatophyta</taxon>
        <taxon>Magnoliopsida</taxon>
        <taxon>eudicotyledons</taxon>
        <taxon>Gunneridae</taxon>
        <taxon>Pentapetalae</taxon>
        <taxon>rosids</taxon>
        <taxon>malvids</taxon>
        <taxon>Malvales</taxon>
        <taxon>Malvaceae</taxon>
        <taxon>Malvoideae</taxon>
        <taxon>Gossypium</taxon>
    </lineage>
</organism>